<reference evidence="3 4" key="1">
    <citation type="submission" date="2017-03" db="EMBL/GenBank/DDBJ databases">
        <title>Genome analysis of strain PAMC 26510.</title>
        <authorList>
            <person name="Oh H.-M."/>
            <person name="Yang J.-A."/>
        </authorList>
    </citation>
    <scope>NUCLEOTIDE SEQUENCE [LARGE SCALE GENOMIC DNA]</scope>
    <source>
        <strain evidence="3 4">PAMC 26510</strain>
    </source>
</reference>
<dbReference type="GO" id="GO:0006281">
    <property type="term" value="P:DNA repair"/>
    <property type="evidence" value="ECO:0007669"/>
    <property type="project" value="TreeGrafter"/>
</dbReference>
<evidence type="ECO:0000313" key="3">
    <source>
        <dbReference type="EMBL" id="OTP72317.1"/>
    </source>
</evidence>
<accession>A0A242MLX0</accession>
<feature type="region of interest" description="Disordered" evidence="2">
    <location>
        <begin position="187"/>
        <end position="207"/>
    </location>
</feature>
<dbReference type="AlphaFoldDB" id="A0A242MLX0"/>
<dbReference type="InterPro" id="IPR017166">
    <property type="entry name" value="UCP037290"/>
</dbReference>
<dbReference type="InterPro" id="IPR047610">
    <property type="entry name" value="ImuA_translesion"/>
</dbReference>
<evidence type="ECO:0000313" key="4">
    <source>
        <dbReference type="Proteomes" id="UP000194546"/>
    </source>
</evidence>
<dbReference type="EMBL" id="NBTY01000114">
    <property type="protein sequence ID" value="OTP72317.1"/>
    <property type="molecule type" value="Genomic_DNA"/>
</dbReference>
<dbReference type="InterPro" id="IPR027417">
    <property type="entry name" value="P-loop_NTPase"/>
</dbReference>
<proteinExistence type="predicted"/>
<comment type="caution">
    <text evidence="3">The sequence shown here is derived from an EMBL/GenBank/DDBJ whole genome shotgun (WGS) entry which is preliminary data.</text>
</comment>
<gene>
    <name evidence="3" type="ORF">PAMC26510_22040</name>
</gene>
<keyword evidence="1" id="KW-0227">DNA damage</keyword>
<evidence type="ECO:0000256" key="2">
    <source>
        <dbReference type="SAM" id="MobiDB-lite"/>
    </source>
</evidence>
<dbReference type="InterPro" id="IPR050356">
    <property type="entry name" value="SulA_CellDiv_inhibitor"/>
</dbReference>
<dbReference type="PIRSF" id="PIRSF037290">
    <property type="entry name" value="UCP037290"/>
    <property type="match status" value="1"/>
</dbReference>
<name>A0A242MLX0_CABSO</name>
<protein>
    <submittedName>
        <fullName evidence="3">RecA/RadA recombinase</fullName>
    </submittedName>
</protein>
<dbReference type="Proteomes" id="UP000194546">
    <property type="component" value="Unassembled WGS sequence"/>
</dbReference>
<dbReference type="Gene3D" id="3.40.50.300">
    <property type="entry name" value="P-loop containing nucleotide triphosphate hydrolases"/>
    <property type="match status" value="1"/>
</dbReference>
<organism evidence="3 4">
    <name type="scientific">Caballeronia sordidicola</name>
    <name type="common">Burkholderia sordidicola</name>
    <dbReference type="NCBI Taxonomy" id="196367"/>
    <lineage>
        <taxon>Bacteria</taxon>
        <taxon>Pseudomonadati</taxon>
        <taxon>Pseudomonadota</taxon>
        <taxon>Betaproteobacteria</taxon>
        <taxon>Burkholderiales</taxon>
        <taxon>Burkholderiaceae</taxon>
        <taxon>Caballeronia</taxon>
    </lineage>
</organism>
<dbReference type="PANTHER" id="PTHR35369">
    <property type="entry name" value="BLR3025 PROTEIN-RELATED"/>
    <property type="match status" value="1"/>
</dbReference>
<evidence type="ECO:0000256" key="1">
    <source>
        <dbReference type="ARBA" id="ARBA00022763"/>
    </source>
</evidence>
<dbReference type="PANTHER" id="PTHR35369:SF3">
    <property type="entry name" value="TRANSLESION DNA SYNTHESIS-ASSOCIATED PROTEIN IMUA"/>
    <property type="match status" value="1"/>
</dbReference>
<dbReference type="SUPFAM" id="SSF52540">
    <property type="entry name" value="P-loop containing nucleoside triphosphate hydrolases"/>
    <property type="match status" value="1"/>
</dbReference>
<sequence length="207" mass="22310">MDTGYAALSAQLPGGGWPIGTLIELLVAHPGIGEMRLLRPALAAPSTRSIALVQPPHVPHAHAYAYFGIDLARPLWIRTAKSADALWSAEQILRTGSCSALVLWQNHIRAESLRRLLLAAQSAETLFFVMRPLASAPDASPATLRLGIRSVKDGISVELIKRKGPAPAEPLWLPMLPSPILLSPHRRAREQADVAPATPEELAREAS</sequence>
<dbReference type="NCBIfam" id="NF033429">
    <property type="entry name" value="ImuA_translesion"/>
    <property type="match status" value="1"/>
</dbReference>